<evidence type="ECO:0000256" key="4">
    <source>
        <dbReference type="PIRSR" id="PIRSR603782-2"/>
    </source>
</evidence>
<gene>
    <name evidence="7" type="ORF">FJZ47_21495</name>
</gene>
<dbReference type="Gene3D" id="3.40.30.10">
    <property type="entry name" value="Glutaredoxin"/>
    <property type="match status" value="1"/>
</dbReference>
<dbReference type="AlphaFoldDB" id="A0A937W7B2"/>
<comment type="similarity">
    <text evidence="1">Belongs to the SCO1/2 family.</text>
</comment>
<dbReference type="EMBL" id="VGLS01000876">
    <property type="protein sequence ID" value="MBM3226346.1"/>
    <property type="molecule type" value="Genomic_DNA"/>
</dbReference>
<protein>
    <submittedName>
        <fullName evidence="7">SCO family protein</fullName>
    </submittedName>
</protein>
<dbReference type="Proteomes" id="UP000712673">
    <property type="component" value="Unassembled WGS sequence"/>
</dbReference>
<feature type="disulfide bond" description="Redox-active" evidence="4">
    <location>
        <begin position="96"/>
        <end position="100"/>
    </location>
</feature>
<sequence>MAEESPAQLQEAALPHTPSAATRSGFWLWGMATLLLLGVVTFIVFGQSGGWRRAGNDLQPLGAVPAFTLQERSGRSVTHEELRGYVWLANFIYTRCTTECPLMTHHMARFQEALTAEHDVRLVSITVDPEYDTPEVLTRYAQSFAVQPQRWLFLTGEKAVIHRLAREGFRLGVMDSPEPGRSSALSAPPTWAFRLGDLFTPTPAFAHHPAHNGDGLPQTIIHSGRIVLVDRQGYIRYYYDSTDIAALQHVPRDVRRVLQER</sequence>
<feature type="binding site" evidence="3">
    <location>
        <position position="100"/>
    </location>
    <ligand>
        <name>Cu cation</name>
        <dbReference type="ChEBI" id="CHEBI:23378"/>
    </ligand>
</feature>
<dbReference type="Pfam" id="PF02630">
    <property type="entry name" value="SCO1-SenC"/>
    <property type="match status" value="1"/>
</dbReference>
<evidence type="ECO:0000313" key="8">
    <source>
        <dbReference type="Proteomes" id="UP000712673"/>
    </source>
</evidence>
<dbReference type="InterPro" id="IPR003782">
    <property type="entry name" value="SCO1/SenC"/>
</dbReference>
<evidence type="ECO:0000313" key="7">
    <source>
        <dbReference type="EMBL" id="MBM3226346.1"/>
    </source>
</evidence>
<keyword evidence="5" id="KW-1133">Transmembrane helix</keyword>
<feature type="binding site" evidence="3">
    <location>
        <position position="96"/>
    </location>
    <ligand>
        <name>Cu cation</name>
        <dbReference type="ChEBI" id="CHEBI:23378"/>
    </ligand>
</feature>
<comment type="caution">
    <text evidence="7">The sequence shown here is derived from an EMBL/GenBank/DDBJ whole genome shotgun (WGS) entry which is preliminary data.</text>
</comment>
<evidence type="ECO:0000259" key="6">
    <source>
        <dbReference type="PROSITE" id="PS51352"/>
    </source>
</evidence>
<proteinExistence type="inferred from homology"/>
<keyword evidence="3" id="KW-0479">Metal-binding</keyword>
<dbReference type="PANTHER" id="PTHR12151:SF25">
    <property type="entry name" value="LINALOOL DEHYDRATASE_ISOMERASE DOMAIN-CONTAINING PROTEIN"/>
    <property type="match status" value="1"/>
</dbReference>
<dbReference type="PANTHER" id="PTHR12151">
    <property type="entry name" value="ELECTRON TRANSPORT PROTIN SCO1/SENC FAMILY MEMBER"/>
    <property type="match status" value="1"/>
</dbReference>
<feature type="domain" description="Thioredoxin" evidence="6">
    <location>
        <begin position="58"/>
        <end position="261"/>
    </location>
</feature>
<dbReference type="SUPFAM" id="SSF52833">
    <property type="entry name" value="Thioredoxin-like"/>
    <property type="match status" value="1"/>
</dbReference>
<name>A0A937W7B2_UNCTE</name>
<keyword evidence="2 3" id="KW-0186">Copper</keyword>
<organism evidence="7 8">
    <name type="scientific">Tectimicrobiota bacterium</name>
    <dbReference type="NCBI Taxonomy" id="2528274"/>
    <lineage>
        <taxon>Bacteria</taxon>
        <taxon>Pseudomonadati</taxon>
        <taxon>Nitrospinota/Tectimicrobiota group</taxon>
        <taxon>Candidatus Tectimicrobiota</taxon>
    </lineage>
</organism>
<keyword evidence="5" id="KW-0812">Transmembrane</keyword>
<reference evidence="7" key="1">
    <citation type="submission" date="2019-03" db="EMBL/GenBank/DDBJ databases">
        <title>Lake Tanganyika Metagenome-Assembled Genomes (MAGs).</title>
        <authorList>
            <person name="Tran P."/>
        </authorList>
    </citation>
    <scope>NUCLEOTIDE SEQUENCE</scope>
    <source>
        <strain evidence="7">K_DeepCast_65m_m2_066</strain>
    </source>
</reference>
<dbReference type="GO" id="GO:0046872">
    <property type="term" value="F:metal ion binding"/>
    <property type="evidence" value="ECO:0007669"/>
    <property type="project" value="UniProtKB-KW"/>
</dbReference>
<dbReference type="InterPro" id="IPR036249">
    <property type="entry name" value="Thioredoxin-like_sf"/>
</dbReference>
<evidence type="ECO:0000256" key="5">
    <source>
        <dbReference type="SAM" id="Phobius"/>
    </source>
</evidence>
<dbReference type="CDD" id="cd02968">
    <property type="entry name" value="SCO"/>
    <property type="match status" value="1"/>
</dbReference>
<feature type="transmembrane region" description="Helical" evidence="5">
    <location>
        <begin position="26"/>
        <end position="45"/>
    </location>
</feature>
<keyword evidence="5" id="KW-0472">Membrane</keyword>
<evidence type="ECO:0000256" key="1">
    <source>
        <dbReference type="ARBA" id="ARBA00010996"/>
    </source>
</evidence>
<evidence type="ECO:0000256" key="2">
    <source>
        <dbReference type="ARBA" id="ARBA00023008"/>
    </source>
</evidence>
<evidence type="ECO:0000256" key="3">
    <source>
        <dbReference type="PIRSR" id="PIRSR603782-1"/>
    </source>
</evidence>
<dbReference type="PROSITE" id="PS51352">
    <property type="entry name" value="THIOREDOXIN_2"/>
    <property type="match status" value="1"/>
</dbReference>
<accession>A0A937W7B2</accession>
<dbReference type="InterPro" id="IPR013766">
    <property type="entry name" value="Thioredoxin_domain"/>
</dbReference>
<keyword evidence="4" id="KW-1015">Disulfide bond</keyword>